<evidence type="ECO:0000256" key="1">
    <source>
        <dbReference type="SAM" id="Phobius"/>
    </source>
</evidence>
<dbReference type="Proteomes" id="UP000250192">
    <property type="component" value="Unassembled WGS sequence"/>
</dbReference>
<dbReference type="OrthoDB" id="5198619at2"/>
<feature type="transmembrane region" description="Helical" evidence="1">
    <location>
        <begin position="160"/>
        <end position="179"/>
    </location>
</feature>
<protein>
    <submittedName>
        <fullName evidence="2">Uncharacterized protein</fullName>
    </submittedName>
</protein>
<accession>A0A2X0VLV0</accession>
<organism evidence="2 3">
    <name type="scientific">Schaalia odontolytica</name>
    <dbReference type="NCBI Taxonomy" id="1660"/>
    <lineage>
        <taxon>Bacteria</taxon>
        <taxon>Bacillati</taxon>
        <taxon>Actinomycetota</taxon>
        <taxon>Actinomycetes</taxon>
        <taxon>Actinomycetales</taxon>
        <taxon>Actinomycetaceae</taxon>
        <taxon>Schaalia</taxon>
    </lineage>
</organism>
<name>A0A2X0VLV0_9ACTO</name>
<evidence type="ECO:0000313" key="2">
    <source>
        <dbReference type="EMBL" id="SPT54892.1"/>
    </source>
</evidence>
<gene>
    <name evidence="2" type="ORF">NCTC9935_00442</name>
</gene>
<feature type="transmembrane region" description="Helical" evidence="1">
    <location>
        <begin position="12"/>
        <end position="33"/>
    </location>
</feature>
<dbReference type="RefSeq" id="WP_133256508.1">
    <property type="nucleotide sequence ID" value="NZ_CBDERX010000036.1"/>
</dbReference>
<keyword evidence="1" id="KW-0472">Membrane</keyword>
<evidence type="ECO:0000313" key="3">
    <source>
        <dbReference type="Proteomes" id="UP000250192"/>
    </source>
</evidence>
<dbReference type="AlphaFoldDB" id="A0A2X0VLV0"/>
<proteinExistence type="predicted"/>
<sequence>MDINALSLDTLLPAITAATGLLAAGAAATQLSYRRRMMRAASWAQQQIDNTAGEHRRHLQLMKKWAESEVVASTLVPAWIFLEPIGLSSVGFLAQLLKNQPHLLTLLTFLLFTMSFRRTIRLYLERRRCASDYYTDHPVHPVNIGLLSQMEGGTQREIKYALLIAAGLTGLSASFGHYIRNGSSVFLLITFLSSALVAHSVKVVRRWDRHPYLARI</sequence>
<dbReference type="GeneID" id="93757323"/>
<feature type="transmembrane region" description="Helical" evidence="1">
    <location>
        <begin position="65"/>
        <end position="82"/>
    </location>
</feature>
<dbReference type="EMBL" id="UAPR01000001">
    <property type="protein sequence ID" value="SPT54892.1"/>
    <property type="molecule type" value="Genomic_DNA"/>
</dbReference>
<feature type="transmembrane region" description="Helical" evidence="1">
    <location>
        <begin position="185"/>
        <end position="204"/>
    </location>
</feature>
<keyword evidence="1" id="KW-0812">Transmembrane</keyword>
<keyword evidence="1" id="KW-1133">Transmembrane helix</keyword>
<reference evidence="2 3" key="1">
    <citation type="submission" date="2018-06" db="EMBL/GenBank/DDBJ databases">
        <authorList>
            <consortium name="Pathogen Informatics"/>
            <person name="Doyle S."/>
        </authorList>
    </citation>
    <scope>NUCLEOTIDE SEQUENCE [LARGE SCALE GENOMIC DNA]</scope>
    <source>
        <strain evidence="2 3">NCTC9935</strain>
    </source>
</reference>
<feature type="transmembrane region" description="Helical" evidence="1">
    <location>
        <begin position="102"/>
        <end position="120"/>
    </location>
</feature>
<keyword evidence="3" id="KW-1185">Reference proteome</keyword>